<feature type="domain" description="Rhamnogalacturonan lyase family 11 C-terminal" evidence="4">
    <location>
        <begin position="152"/>
        <end position="669"/>
    </location>
</feature>
<dbReference type="RefSeq" id="WP_225919580.1">
    <property type="nucleotide sequence ID" value="NZ_CP139781.1"/>
</dbReference>
<proteinExistence type="predicted"/>
<dbReference type="Gene3D" id="2.60.40.10">
    <property type="entry name" value="Immunoglobulins"/>
    <property type="match status" value="1"/>
</dbReference>
<dbReference type="Pfam" id="PF21348">
    <property type="entry name" value="RGL11_C"/>
    <property type="match status" value="1"/>
</dbReference>
<evidence type="ECO:0000259" key="4">
    <source>
        <dbReference type="Pfam" id="PF21348"/>
    </source>
</evidence>
<dbReference type="InterPro" id="IPR013783">
    <property type="entry name" value="Ig-like_fold"/>
</dbReference>
<evidence type="ECO:0000259" key="3">
    <source>
        <dbReference type="Pfam" id="PF18370"/>
    </source>
</evidence>
<evidence type="ECO:0000313" key="5">
    <source>
        <dbReference type="EMBL" id="WRQ89943.1"/>
    </source>
</evidence>
<feature type="domain" description="Rhamnogalacturonan I lyase beta-sheet" evidence="3">
    <location>
        <begin position="26"/>
        <end position="64"/>
    </location>
</feature>
<keyword evidence="6" id="KW-1185">Reference proteome</keyword>
<dbReference type="CDD" id="cd10318">
    <property type="entry name" value="RGL11"/>
    <property type="match status" value="1"/>
</dbReference>
<dbReference type="InterPro" id="IPR028994">
    <property type="entry name" value="Integrin_alpha_N"/>
</dbReference>
<dbReference type="PANTHER" id="PTHR43118:SF1">
    <property type="entry name" value="RHAMNOGALACTURONAN LYASE (EUROFUNG)"/>
    <property type="match status" value="1"/>
</dbReference>
<evidence type="ECO:0000256" key="2">
    <source>
        <dbReference type="SAM" id="SignalP"/>
    </source>
</evidence>
<keyword evidence="2" id="KW-0732">Signal</keyword>
<organism evidence="5 6">
    <name type="scientific">Actomonas aquatica</name>
    <dbReference type="NCBI Taxonomy" id="2866162"/>
    <lineage>
        <taxon>Bacteria</taxon>
        <taxon>Pseudomonadati</taxon>
        <taxon>Verrucomicrobiota</taxon>
        <taxon>Opitutia</taxon>
        <taxon>Opitutales</taxon>
        <taxon>Opitutaceae</taxon>
        <taxon>Actomonas</taxon>
    </lineage>
</organism>
<name>A0ABZ1CEM5_9BACT</name>
<dbReference type="InterPro" id="IPR049366">
    <property type="entry name" value="RGL11_C"/>
</dbReference>
<keyword evidence="5" id="KW-0456">Lyase</keyword>
<accession>A0ABZ1CEM5</accession>
<feature type="compositionally biased region" description="Polar residues" evidence="1">
    <location>
        <begin position="393"/>
        <end position="408"/>
    </location>
</feature>
<feature type="chain" id="PRO_5046488510" evidence="2">
    <location>
        <begin position="23"/>
        <end position="679"/>
    </location>
</feature>
<gene>
    <name evidence="5" type="ORF">K1X11_011040</name>
</gene>
<feature type="region of interest" description="Disordered" evidence="1">
    <location>
        <begin position="388"/>
        <end position="409"/>
    </location>
</feature>
<dbReference type="InterPro" id="IPR034641">
    <property type="entry name" value="RGL11"/>
</dbReference>
<dbReference type="PANTHER" id="PTHR43118">
    <property type="entry name" value="RHAMNOGALACTURONAN LYASE (EUROFUNG)"/>
    <property type="match status" value="1"/>
</dbReference>
<dbReference type="InterPro" id="IPR041624">
    <property type="entry name" value="RGI_lyase"/>
</dbReference>
<dbReference type="SUPFAM" id="SSF69318">
    <property type="entry name" value="Integrin alpha N-terminal domain"/>
    <property type="match status" value="1"/>
</dbReference>
<sequence>MKPHCFLLSALAACLLAGSLAAQPMVERLSRGVTAIHQPDGSVFVTWRLLADDPANIAFNLYRETGPNPDIPPDSPFASRRDPRAGLARVNAEPLTAGTWFIDRDASLYRETRYTVRPIVNGEECAPSAAFTFASGAAPMPYHAVPIDTPEGYTPNDASLGDLDGDGDYEIILKQEQRPRDNSHSGYTGETLLQAYTLAGQHLWTINLGKNIREGAHYTMFMVADLDGDGRAEVACKTADGTIDGLGQVIGDPAADWREGGTTTVPSPDRSGAEVTPDGYRARMEGRIIRGPEYLTVFDGLTGAALATVDYIPGRHPDTDTPTTEQMAAIWGDGYANRSDRFLAGVAYLDGHLPSLLFCRGYYTRSVIAAWDFRDGQLTSRWVFDSDDHGPRNGSNPWRGQGNHQLSTADVDDDGRQEIIYGAMVVDDDGSPLYTTGWGHGDALHVSDFDWTHPGLEVHDIQERFDKEGMSLRDARTGEPLFLLPSVKAAEDGGDKGEGPGRGNAFNIDPRFPGAEMWAAGAEVDGLYAADGTVILAKRPRGFPVNFGVWWDGDLLRELLDGNRILKWNWETESIDPLLVAHASTSNNGTKATPAVSADLWGDWREEVIWRARDNSELRIYTSTIPTPHRLVTLMQDPQYRTAIAWQNTAYNQPPHPSFALDESLPLPPPPAVTFPETK</sequence>
<feature type="signal peptide" evidence="2">
    <location>
        <begin position="1"/>
        <end position="22"/>
    </location>
</feature>
<feature type="region of interest" description="Disordered" evidence="1">
    <location>
        <begin position="655"/>
        <end position="679"/>
    </location>
</feature>
<dbReference type="Proteomes" id="UP000738431">
    <property type="component" value="Chromosome"/>
</dbReference>
<evidence type="ECO:0000313" key="6">
    <source>
        <dbReference type="Proteomes" id="UP000738431"/>
    </source>
</evidence>
<dbReference type="Pfam" id="PF18370">
    <property type="entry name" value="RGI_lyase"/>
    <property type="match status" value="1"/>
</dbReference>
<reference evidence="5 6" key="2">
    <citation type="submission" date="2023-12" db="EMBL/GenBank/DDBJ databases">
        <title>Description of an unclassified Opitutus bacterium of Verrucomicrobiota.</title>
        <authorList>
            <person name="Zhang D.-F."/>
        </authorList>
    </citation>
    <scope>NUCLEOTIDE SEQUENCE [LARGE SCALE GENOMIC DNA]</scope>
    <source>
        <strain evidence="5 6">WL0086</strain>
    </source>
</reference>
<dbReference type="GO" id="GO:0016829">
    <property type="term" value="F:lyase activity"/>
    <property type="evidence" value="ECO:0007669"/>
    <property type="project" value="UniProtKB-KW"/>
</dbReference>
<protein>
    <submittedName>
        <fullName evidence="5">Rhamnogalacturonan lyase</fullName>
    </submittedName>
</protein>
<dbReference type="EMBL" id="CP139781">
    <property type="protein sequence ID" value="WRQ89943.1"/>
    <property type="molecule type" value="Genomic_DNA"/>
</dbReference>
<reference evidence="5 6" key="1">
    <citation type="submission" date="2021-08" db="EMBL/GenBank/DDBJ databases">
        <authorList>
            <person name="Zhang D."/>
            <person name="Zhang A."/>
            <person name="Wang L."/>
        </authorList>
    </citation>
    <scope>NUCLEOTIDE SEQUENCE [LARGE SCALE GENOMIC DNA]</scope>
    <source>
        <strain evidence="5 6">WL0086</strain>
    </source>
</reference>
<evidence type="ECO:0000256" key="1">
    <source>
        <dbReference type="SAM" id="MobiDB-lite"/>
    </source>
</evidence>